<proteinExistence type="inferred from homology"/>
<keyword evidence="4" id="KW-0804">Transcription</keyword>
<dbReference type="FunFam" id="1.10.10.10:FF:000001">
    <property type="entry name" value="LysR family transcriptional regulator"/>
    <property type="match status" value="1"/>
</dbReference>
<evidence type="ECO:0000313" key="6">
    <source>
        <dbReference type="EMBL" id="SEK89055.1"/>
    </source>
</evidence>
<feature type="domain" description="HTH lysR-type" evidence="5">
    <location>
        <begin position="19"/>
        <end position="76"/>
    </location>
</feature>
<dbReference type="GO" id="GO:0003677">
    <property type="term" value="F:DNA binding"/>
    <property type="evidence" value="ECO:0007669"/>
    <property type="project" value="UniProtKB-KW"/>
</dbReference>
<sequence length="202" mass="22449">MKYRKSNANNTCDYEGTLLKINQINAFIAIAEGNGVAGAAQKLYVSQPAITKSISNLESELGVALFDRSKHRLKLNKYGEILLRRAKAAKAELKGALEEITLMKDRSQQSIKFNGSPALIPRLIPKAINLFKLNHPDVHVELAGLLDDNPANKIQALIKGEYDLLITVIDEKVVFRNLCHFSIINKIGVTHDSIFRLQQSIS</sequence>
<dbReference type="RefSeq" id="WP_233143822.1">
    <property type="nucleotide sequence ID" value="NZ_FOBI01000003.1"/>
</dbReference>
<evidence type="ECO:0000256" key="1">
    <source>
        <dbReference type="ARBA" id="ARBA00009437"/>
    </source>
</evidence>
<dbReference type="EMBL" id="FOBI01000003">
    <property type="protein sequence ID" value="SEK89055.1"/>
    <property type="molecule type" value="Genomic_DNA"/>
</dbReference>
<protein>
    <submittedName>
        <fullName evidence="6">LysR family transcriptional regulator, regulator of abg operon</fullName>
    </submittedName>
</protein>
<accession>A0A1H7KSM4</accession>
<dbReference type="InterPro" id="IPR000847">
    <property type="entry name" value="LysR_HTH_N"/>
</dbReference>
<reference evidence="7" key="1">
    <citation type="submission" date="2016-10" db="EMBL/GenBank/DDBJ databases">
        <authorList>
            <person name="Varghese N."/>
            <person name="Submissions S."/>
        </authorList>
    </citation>
    <scope>NUCLEOTIDE SEQUENCE [LARGE SCALE GENOMIC DNA]</scope>
    <source>
        <strain evidence="7">CGMCC 1.9127</strain>
    </source>
</reference>
<keyword evidence="7" id="KW-1185">Reference proteome</keyword>
<organism evidence="6 7">
    <name type="scientific">Colwellia chukchiensis</name>
    <dbReference type="NCBI Taxonomy" id="641665"/>
    <lineage>
        <taxon>Bacteria</taxon>
        <taxon>Pseudomonadati</taxon>
        <taxon>Pseudomonadota</taxon>
        <taxon>Gammaproteobacteria</taxon>
        <taxon>Alteromonadales</taxon>
        <taxon>Colwelliaceae</taxon>
        <taxon>Colwellia</taxon>
    </lineage>
</organism>
<evidence type="ECO:0000256" key="2">
    <source>
        <dbReference type="ARBA" id="ARBA00023015"/>
    </source>
</evidence>
<evidence type="ECO:0000313" key="7">
    <source>
        <dbReference type="Proteomes" id="UP000199297"/>
    </source>
</evidence>
<dbReference type="PANTHER" id="PTHR30419">
    <property type="entry name" value="HTH-TYPE TRANSCRIPTIONAL REGULATOR YBHD"/>
    <property type="match status" value="1"/>
</dbReference>
<dbReference type="InterPro" id="IPR050950">
    <property type="entry name" value="HTH-type_LysR_regulators"/>
</dbReference>
<dbReference type="GO" id="GO:0003700">
    <property type="term" value="F:DNA-binding transcription factor activity"/>
    <property type="evidence" value="ECO:0007669"/>
    <property type="project" value="InterPro"/>
</dbReference>
<dbReference type="STRING" id="641665.GCA_002104455_02570"/>
<dbReference type="Proteomes" id="UP000199297">
    <property type="component" value="Unassembled WGS sequence"/>
</dbReference>
<dbReference type="Pfam" id="PF00126">
    <property type="entry name" value="HTH_1"/>
    <property type="match status" value="1"/>
</dbReference>
<keyword evidence="2" id="KW-0805">Transcription regulation</keyword>
<gene>
    <name evidence="6" type="ORF">SAMN05216262_103223</name>
</gene>
<evidence type="ECO:0000256" key="3">
    <source>
        <dbReference type="ARBA" id="ARBA00023125"/>
    </source>
</evidence>
<dbReference type="SUPFAM" id="SSF46785">
    <property type="entry name" value="Winged helix' DNA-binding domain"/>
    <property type="match status" value="1"/>
</dbReference>
<keyword evidence="3" id="KW-0238">DNA-binding</keyword>
<dbReference type="PRINTS" id="PR00039">
    <property type="entry name" value="HTHLYSR"/>
</dbReference>
<dbReference type="PANTHER" id="PTHR30419:SF30">
    <property type="entry name" value="LYSR FAMILY TRANSCRIPTIONAL REGULATOR"/>
    <property type="match status" value="1"/>
</dbReference>
<name>A0A1H7KSM4_9GAMM</name>
<dbReference type="AlphaFoldDB" id="A0A1H7KSM4"/>
<dbReference type="InterPro" id="IPR036390">
    <property type="entry name" value="WH_DNA-bd_sf"/>
</dbReference>
<dbReference type="Gene3D" id="3.40.190.10">
    <property type="entry name" value="Periplasmic binding protein-like II"/>
    <property type="match status" value="1"/>
</dbReference>
<dbReference type="Gene3D" id="1.10.10.10">
    <property type="entry name" value="Winged helix-like DNA-binding domain superfamily/Winged helix DNA-binding domain"/>
    <property type="match status" value="1"/>
</dbReference>
<comment type="similarity">
    <text evidence="1">Belongs to the LysR transcriptional regulatory family.</text>
</comment>
<evidence type="ECO:0000259" key="5">
    <source>
        <dbReference type="PROSITE" id="PS50931"/>
    </source>
</evidence>
<dbReference type="PROSITE" id="PS50931">
    <property type="entry name" value="HTH_LYSR"/>
    <property type="match status" value="1"/>
</dbReference>
<dbReference type="InterPro" id="IPR036388">
    <property type="entry name" value="WH-like_DNA-bd_sf"/>
</dbReference>
<evidence type="ECO:0000256" key="4">
    <source>
        <dbReference type="ARBA" id="ARBA00023163"/>
    </source>
</evidence>
<dbReference type="GO" id="GO:0005829">
    <property type="term" value="C:cytosol"/>
    <property type="evidence" value="ECO:0007669"/>
    <property type="project" value="TreeGrafter"/>
</dbReference>